<gene>
    <name evidence="2" type="ORF">E1301_Tti020010</name>
</gene>
<sequence length="161" mass="17524">MSSTQQSFNFNFQIKSLYKMATTLLTVGGGGGGPFFLNGLHNGASLQKIWVWVGALQVKAVRAWLTDGREQTFGIPLGAHQEFAFHPGELITSMSLWGNGVDTRLGAIKFNTSCNRNFIVKMTNPGLKREYTVDVGSGLCMGIEGRCGHDIDCMGFVFPVV</sequence>
<dbReference type="PANTHER" id="PTHR34007:SF1">
    <property type="entry name" value="AEROLYSIN-LIKE PROTEIN-RELATED"/>
    <property type="match status" value="1"/>
</dbReference>
<dbReference type="InterPro" id="IPR001229">
    <property type="entry name" value="Jacalin-like_lectin_dom"/>
</dbReference>
<accession>A0A5A9MW83</accession>
<proteinExistence type="predicted"/>
<dbReference type="InterPro" id="IPR053280">
    <property type="entry name" value="Aerolysin-like_pore-former"/>
</dbReference>
<evidence type="ECO:0000313" key="2">
    <source>
        <dbReference type="EMBL" id="KAA0701328.1"/>
    </source>
</evidence>
<dbReference type="Proteomes" id="UP000324632">
    <property type="component" value="Unassembled WGS sequence"/>
</dbReference>
<dbReference type="PANTHER" id="PTHR34007">
    <property type="entry name" value="AEROLYSIN-LIKE PROTEIN-RELATED"/>
    <property type="match status" value="1"/>
</dbReference>
<dbReference type="CDD" id="cd09302">
    <property type="entry name" value="Jacalin_like"/>
    <property type="match status" value="1"/>
</dbReference>
<feature type="domain" description="Jacalin-type lectin" evidence="1">
    <location>
        <begin position="21"/>
        <end position="160"/>
    </location>
</feature>
<protein>
    <submittedName>
        <fullName evidence="2">Aerolysin-like protein</fullName>
    </submittedName>
</protein>
<dbReference type="AlphaFoldDB" id="A0A5A9MW83"/>
<comment type="caution">
    <text evidence="2">The sequence shown here is derived from an EMBL/GenBank/DDBJ whole genome shotgun (WGS) entry which is preliminary data.</text>
</comment>
<keyword evidence="3" id="KW-1185">Reference proteome</keyword>
<dbReference type="EMBL" id="SOYY01000288">
    <property type="protein sequence ID" value="KAA0701328.1"/>
    <property type="molecule type" value="Genomic_DNA"/>
</dbReference>
<evidence type="ECO:0000259" key="1">
    <source>
        <dbReference type="PROSITE" id="PS51752"/>
    </source>
</evidence>
<dbReference type="SUPFAM" id="SSF51101">
    <property type="entry name" value="Mannose-binding lectins"/>
    <property type="match status" value="1"/>
</dbReference>
<dbReference type="InterPro" id="IPR036404">
    <property type="entry name" value="Jacalin-like_lectin_dom_sf"/>
</dbReference>
<dbReference type="Pfam" id="PF01419">
    <property type="entry name" value="Jacalin"/>
    <property type="match status" value="1"/>
</dbReference>
<evidence type="ECO:0000313" key="3">
    <source>
        <dbReference type="Proteomes" id="UP000324632"/>
    </source>
</evidence>
<dbReference type="PROSITE" id="PS51752">
    <property type="entry name" value="JACALIN_LECTIN"/>
    <property type="match status" value="1"/>
</dbReference>
<dbReference type="Gene3D" id="2.100.10.30">
    <property type="entry name" value="Jacalin-like lectin domain"/>
    <property type="match status" value="1"/>
</dbReference>
<name>A0A5A9MW83_9TELE</name>
<reference evidence="2 3" key="1">
    <citation type="journal article" date="2019" name="Mol. Ecol. Resour.">
        <title>Chromosome-level genome assembly of Triplophysa tibetana, a fish adapted to the harsh high-altitude environment of the Tibetan Plateau.</title>
        <authorList>
            <person name="Yang X."/>
            <person name="Liu H."/>
            <person name="Ma Z."/>
            <person name="Zou Y."/>
            <person name="Zou M."/>
            <person name="Mao Y."/>
            <person name="Li X."/>
            <person name="Wang H."/>
            <person name="Chen T."/>
            <person name="Wang W."/>
            <person name="Yang R."/>
        </authorList>
    </citation>
    <scope>NUCLEOTIDE SEQUENCE [LARGE SCALE GENOMIC DNA]</scope>
    <source>
        <strain evidence="2">TTIB1903HZAU</strain>
        <tissue evidence="2">Muscle</tissue>
    </source>
</reference>
<organism evidence="2 3">
    <name type="scientific">Triplophysa tibetana</name>
    <dbReference type="NCBI Taxonomy" id="1572043"/>
    <lineage>
        <taxon>Eukaryota</taxon>
        <taxon>Metazoa</taxon>
        <taxon>Chordata</taxon>
        <taxon>Craniata</taxon>
        <taxon>Vertebrata</taxon>
        <taxon>Euteleostomi</taxon>
        <taxon>Actinopterygii</taxon>
        <taxon>Neopterygii</taxon>
        <taxon>Teleostei</taxon>
        <taxon>Ostariophysi</taxon>
        <taxon>Cypriniformes</taxon>
        <taxon>Nemacheilidae</taxon>
        <taxon>Triplophysa</taxon>
    </lineage>
</organism>